<name>A0ABD1QRN8_9LAMI</name>
<accession>A0ABD1QRN8</accession>
<gene>
    <name evidence="1" type="ORF">Fot_47908</name>
</gene>
<dbReference type="Proteomes" id="UP001604277">
    <property type="component" value="Unassembled WGS sequence"/>
</dbReference>
<dbReference type="EMBL" id="JBFOLJ010000014">
    <property type="protein sequence ID" value="KAL2478894.1"/>
    <property type="molecule type" value="Genomic_DNA"/>
</dbReference>
<dbReference type="AlphaFoldDB" id="A0ABD1QRN8"/>
<sequence length="101" mass="11613">MVEMNTVQSHVLNYEVYKMLTMKVDELRSTVVGAEDIDALSSENKVLHARLEIIEDARAQAVFQLTKSQTIQRMCADAQRKAELKLKVFEDMAYAKHKRVN</sequence>
<evidence type="ECO:0000313" key="2">
    <source>
        <dbReference type="Proteomes" id="UP001604277"/>
    </source>
</evidence>
<keyword evidence="2" id="KW-1185">Reference proteome</keyword>
<reference evidence="2" key="1">
    <citation type="submission" date="2024-07" db="EMBL/GenBank/DDBJ databases">
        <title>Two chromosome-level genome assemblies of Korean endemic species Abeliophyllum distichum and Forsythia ovata (Oleaceae).</title>
        <authorList>
            <person name="Jang H."/>
        </authorList>
    </citation>
    <scope>NUCLEOTIDE SEQUENCE [LARGE SCALE GENOMIC DNA]</scope>
</reference>
<evidence type="ECO:0000313" key="1">
    <source>
        <dbReference type="EMBL" id="KAL2478894.1"/>
    </source>
</evidence>
<proteinExistence type="predicted"/>
<organism evidence="1 2">
    <name type="scientific">Forsythia ovata</name>
    <dbReference type="NCBI Taxonomy" id="205694"/>
    <lineage>
        <taxon>Eukaryota</taxon>
        <taxon>Viridiplantae</taxon>
        <taxon>Streptophyta</taxon>
        <taxon>Embryophyta</taxon>
        <taxon>Tracheophyta</taxon>
        <taxon>Spermatophyta</taxon>
        <taxon>Magnoliopsida</taxon>
        <taxon>eudicotyledons</taxon>
        <taxon>Gunneridae</taxon>
        <taxon>Pentapetalae</taxon>
        <taxon>asterids</taxon>
        <taxon>lamiids</taxon>
        <taxon>Lamiales</taxon>
        <taxon>Oleaceae</taxon>
        <taxon>Forsythieae</taxon>
        <taxon>Forsythia</taxon>
    </lineage>
</organism>
<protein>
    <submittedName>
        <fullName evidence="1">Uncharacterized protein</fullName>
    </submittedName>
</protein>
<comment type="caution">
    <text evidence="1">The sequence shown here is derived from an EMBL/GenBank/DDBJ whole genome shotgun (WGS) entry which is preliminary data.</text>
</comment>